<dbReference type="EMBL" id="CM004475">
    <property type="protein sequence ID" value="OCT77644.1"/>
    <property type="molecule type" value="Genomic_DNA"/>
</dbReference>
<reference evidence="3" key="1">
    <citation type="journal article" date="2016" name="Nature">
        <title>Genome evolution in the allotetraploid frog Xenopus laevis.</title>
        <authorList>
            <person name="Session A.M."/>
            <person name="Uno Y."/>
            <person name="Kwon T."/>
            <person name="Chapman J.A."/>
            <person name="Toyoda A."/>
            <person name="Takahashi S."/>
            <person name="Fukui A."/>
            <person name="Hikosaka A."/>
            <person name="Suzuki A."/>
            <person name="Kondo M."/>
            <person name="van Heeringen S.J."/>
            <person name="Quigley I."/>
            <person name="Heinz S."/>
            <person name="Ogino H."/>
            <person name="Ochi H."/>
            <person name="Hellsten U."/>
            <person name="Lyons J.B."/>
            <person name="Simakov O."/>
            <person name="Putnam N."/>
            <person name="Stites J."/>
            <person name="Kuroki Y."/>
            <person name="Tanaka T."/>
            <person name="Michiue T."/>
            <person name="Watanabe M."/>
            <person name="Bogdanovic O."/>
            <person name="Lister R."/>
            <person name="Georgiou G."/>
            <person name="Paranjpe S.S."/>
            <person name="van Kruijsbergen I."/>
            <person name="Shu S."/>
            <person name="Carlson J."/>
            <person name="Kinoshita T."/>
            <person name="Ohta Y."/>
            <person name="Mawaribuchi S."/>
            <person name="Jenkins J."/>
            <person name="Grimwood J."/>
            <person name="Schmutz J."/>
            <person name="Mitros T."/>
            <person name="Mozaffari S.V."/>
            <person name="Suzuki Y."/>
            <person name="Haramoto Y."/>
            <person name="Yamamoto T.S."/>
            <person name="Takagi C."/>
            <person name="Heald R."/>
            <person name="Miller K."/>
            <person name="Haudenschild C."/>
            <person name="Kitzman J."/>
            <person name="Nakayama T."/>
            <person name="Izutsu Y."/>
            <person name="Robert J."/>
            <person name="Fortriede J."/>
            <person name="Burns K."/>
            <person name="Lotay V."/>
            <person name="Karimi K."/>
            <person name="Yasuoka Y."/>
            <person name="Dichmann D.S."/>
            <person name="Flajnik M.F."/>
            <person name="Houston D.W."/>
            <person name="Shendure J."/>
            <person name="DuPasquier L."/>
            <person name="Vize P.D."/>
            <person name="Zorn A.M."/>
            <person name="Ito M."/>
            <person name="Marcotte E.M."/>
            <person name="Wallingford J.B."/>
            <person name="Ito Y."/>
            <person name="Asashima M."/>
            <person name="Ueno N."/>
            <person name="Matsuda Y."/>
            <person name="Veenstra G.J."/>
            <person name="Fujiyama A."/>
            <person name="Harland R.M."/>
            <person name="Taira M."/>
            <person name="Rokhsar D.S."/>
        </authorList>
    </citation>
    <scope>NUCLEOTIDE SEQUENCE [LARGE SCALE GENOMIC DNA]</scope>
    <source>
        <strain evidence="3">J</strain>
    </source>
</reference>
<accession>A0A974HGZ2</accession>
<dbReference type="AlphaFoldDB" id="A0A974HGZ2"/>
<evidence type="ECO:0000313" key="2">
    <source>
        <dbReference type="EMBL" id="OCT77644.1"/>
    </source>
</evidence>
<dbReference type="Proteomes" id="UP000694892">
    <property type="component" value="Chromosome 5S"/>
</dbReference>
<proteinExistence type="predicted"/>
<evidence type="ECO:0000313" key="3">
    <source>
        <dbReference type="Proteomes" id="UP000694892"/>
    </source>
</evidence>
<feature type="compositionally biased region" description="Low complexity" evidence="1">
    <location>
        <begin position="9"/>
        <end position="21"/>
    </location>
</feature>
<gene>
    <name evidence="2" type="ORF">XELAEV_18028736mg</name>
</gene>
<sequence>MTTKCSAHSFTPPTNSVTTPSPTGPPPPHSKGWLMTDKLHPPPPRLHISPAVEHVQLVCKLNKPSLCYLDKAS</sequence>
<feature type="region of interest" description="Disordered" evidence="1">
    <location>
        <begin position="1"/>
        <end position="42"/>
    </location>
</feature>
<organism evidence="2 3">
    <name type="scientific">Xenopus laevis</name>
    <name type="common">African clawed frog</name>
    <dbReference type="NCBI Taxonomy" id="8355"/>
    <lineage>
        <taxon>Eukaryota</taxon>
        <taxon>Metazoa</taxon>
        <taxon>Chordata</taxon>
        <taxon>Craniata</taxon>
        <taxon>Vertebrata</taxon>
        <taxon>Euteleostomi</taxon>
        <taxon>Amphibia</taxon>
        <taxon>Batrachia</taxon>
        <taxon>Anura</taxon>
        <taxon>Pipoidea</taxon>
        <taxon>Pipidae</taxon>
        <taxon>Xenopodinae</taxon>
        <taxon>Xenopus</taxon>
        <taxon>Xenopus</taxon>
    </lineage>
</organism>
<name>A0A974HGZ2_XENLA</name>
<evidence type="ECO:0000256" key="1">
    <source>
        <dbReference type="SAM" id="MobiDB-lite"/>
    </source>
</evidence>
<protein>
    <submittedName>
        <fullName evidence="2">Uncharacterized protein</fullName>
    </submittedName>
</protein>